<feature type="domain" description="AMP-dependent synthetase/ligase" evidence="2">
    <location>
        <begin position="16"/>
        <end position="373"/>
    </location>
</feature>
<dbReference type="PANTHER" id="PTHR43767:SF1">
    <property type="entry name" value="NONRIBOSOMAL PEPTIDE SYNTHASE PES1 (EUROFUNG)-RELATED"/>
    <property type="match status" value="1"/>
</dbReference>
<evidence type="ECO:0000259" key="2">
    <source>
        <dbReference type="Pfam" id="PF00501"/>
    </source>
</evidence>
<dbReference type="InterPro" id="IPR025110">
    <property type="entry name" value="AMP-bd_C"/>
</dbReference>
<evidence type="ECO:0000313" key="5">
    <source>
        <dbReference type="Proteomes" id="UP001164963"/>
    </source>
</evidence>
<dbReference type="RefSeq" id="WP_265546729.1">
    <property type="nucleotide sequence ID" value="NZ_CP098740.1"/>
</dbReference>
<evidence type="ECO:0000256" key="1">
    <source>
        <dbReference type="SAM" id="MobiDB-lite"/>
    </source>
</evidence>
<organism evidence="4 5">
    <name type="scientific">Streptomyces drozdowiczii</name>
    <dbReference type="NCBI Taxonomy" id="202862"/>
    <lineage>
        <taxon>Bacteria</taxon>
        <taxon>Bacillati</taxon>
        <taxon>Actinomycetota</taxon>
        <taxon>Actinomycetes</taxon>
        <taxon>Kitasatosporales</taxon>
        <taxon>Streptomycetaceae</taxon>
        <taxon>Streptomyces</taxon>
    </lineage>
</organism>
<dbReference type="Pfam" id="PF13193">
    <property type="entry name" value="AMP-binding_C"/>
    <property type="match status" value="1"/>
</dbReference>
<reference evidence="4" key="1">
    <citation type="journal article" date="2022" name="Front. Microbiol.">
        <title>Mirubactin C rescues the lethal effect of cell wall biosynthesis mutations in Bacillus subtilis.</title>
        <authorList>
            <person name="Kepplinger B."/>
            <person name="Wen X."/>
            <person name="Tyler A.R."/>
            <person name="Kim B.Y."/>
            <person name="Brown J."/>
            <person name="Banks P."/>
            <person name="Dashti Y."/>
            <person name="Mackenzie E.S."/>
            <person name="Wills C."/>
            <person name="Kawai Y."/>
            <person name="Waldron K.J."/>
            <person name="Allenby N.E.E."/>
            <person name="Wu L.J."/>
            <person name="Hall M.J."/>
            <person name="Errington J."/>
        </authorList>
    </citation>
    <scope>NUCLEOTIDE SEQUENCE</scope>
    <source>
        <strain evidence="4">MDA8-470</strain>
    </source>
</reference>
<dbReference type="InterPro" id="IPR050237">
    <property type="entry name" value="ATP-dep_AMP-bd_enzyme"/>
</dbReference>
<keyword evidence="4" id="KW-0436">Ligase</keyword>
<dbReference type="Proteomes" id="UP001164963">
    <property type="component" value="Chromosome"/>
</dbReference>
<sequence length="524" mass="54885">MRDTPYGELLVDGLLRRATRRDPDGTAVRTATRVLRFAELDAYADRIAGWLSSAGAGRGTRVAVTHTLTPEFAAAYHGVVRAGAAVVLVNPLLPPDGLRHVLATSGAGIVLAPATTAATLTRIAPGLPALRTVVAMDGQAPAGTAPLHELIAGARPYAGPAASPDDVACVQFTTGTTGAPKGVLLTHRNVVANAWQTADAHGLTGASVTLNHLPLYHVMHLNSALYAGACQVLCQDPDPYASLGAAADAGATHYYGLPARLHALAADERLAAGGAPDGLRLTAVLSGGSALRPQAAGVLEQRLGVPVIQGYGMAELSPLTHSQRPGRYRPGTVGSVVAGTECRIVDLTTRRPLGPWSVGEVLVRGPQLMAGYLDEAHPARVDADGFFATGDVGRLDDEGNLSLVDRLADVFKYDNEIVSPSRIERILADDPRVADCLVADWPDPEHGALVWAGIVLREDAGAGGDPYGHGVLDVLDAITERANDRLGRFEQIRFAEAIDTVPRTPTGKPRRRAVRQKLRASAAL</sequence>
<dbReference type="Gene3D" id="3.30.300.30">
    <property type="match status" value="1"/>
</dbReference>
<dbReference type="GO" id="GO:0016874">
    <property type="term" value="F:ligase activity"/>
    <property type="evidence" value="ECO:0007669"/>
    <property type="project" value="UniProtKB-KW"/>
</dbReference>
<dbReference type="PANTHER" id="PTHR43767">
    <property type="entry name" value="LONG-CHAIN-FATTY-ACID--COA LIGASE"/>
    <property type="match status" value="1"/>
</dbReference>
<proteinExistence type="predicted"/>
<dbReference type="SUPFAM" id="SSF56801">
    <property type="entry name" value="Acetyl-CoA synthetase-like"/>
    <property type="match status" value="1"/>
</dbReference>
<evidence type="ECO:0000313" key="4">
    <source>
        <dbReference type="EMBL" id="UZK58173.1"/>
    </source>
</evidence>
<name>A0ABY6Q156_9ACTN</name>
<protein>
    <submittedName>
        <fullName evidence="4">Acyl--CoA ligase</fullName>
    </submittedName>
</protein>
<dbReference type="EMBL" id="CP098740">
    <property type="protein sequence ID" value="UZK58173.1"/>
    <property type="molecule type" value="Genomic_DNA"/>
</dbReference>
<dbReference type="InterPro" id="IPR000873">
    <property type="entry name" value="AMP-dep_synth/lig_dom"/>
</dbReference>
<dbReference type="InterPro" id="IPR045851">
    <property type="entry name" value="AMP-bd_C_sf"/>
</dbReference>
<dbReference type="InterPro" id="IPR020845">
    <property type="entry name" value="AMP-binding_CS"/>
</dbReference>
<dbReference type="Pfam" id="PF00501">
    <property type="entry name" value="AMP-binding"/>
    <property type="match status" value="1"/>
</dbReference>
<keyword evidence="5" id="KW-1185">Reference proteome</keyword>
<evidence type="ECO:0000259" key="3">
    <source>
        <dbReference type="Pfam" id="PF13193"/>
    </source>
</evidence>
<feature type="region of interest" description="Disordered" evidence="1">
    <location>
        <begin position="501"/>
        <end position="524"/>
    </location>
</feature>
<feature type="domain" description="AMP-binding enzyme C-terminal" evidence="3">
    <location>
        <begin position="423"/>
        <end position="508"/>
    </location>
</feature>
<dbReference type="PROSITE" id="PS00455">
    <property type="entry name" value="AMP_BINDING"/>
    <property type="match status" value="1"/>
</dbReference>
<feature type="compositionally biased region" description="Basic residues" evidence="1">
    <location>
        <begin position="508"/>
        <end position="518"/>
    </location>
</feature>
<dbReference type="Gene3D" id="3.40.50.12780">
    <property type="entry name" value="N-terminal domain of ligase-like"/>
    <property type="match status" value="1"/>
</dbReference>
<accession>A0ABY6Q156</accession>
<gene>
    <name evidence="4" type="ORF">NEH16_32470</name>
</gene>
<dbReference type="InterPro" id="IPR042099">
    <property type="entry name" value="ANL_N_sf"/>
</dbReference>